<evidence type="ECO:0000256" key="6">
    <source>
        <dbReference type="SAM" id="Phobius"/>
    </source>
</evidence>
<proteinExistence type="predicted"/>
<feature type="compositionally biased region" description="Basic and acidic residues" evidence="5">
    <location>
        <begin position="111"/>
        <end position="122"/>
    </location>
</feature>
<evidence type="ECO:0000256" key="3">
    <source>
        <dbReference type="ARBA" id="ARBA00023170"/>
    </source>
</evidence>
<dbReference type="SUPFAM" id="SSF81321">
    <property type="entry name" value="Family A G protein-coupled receptor-like"/>
    <property type="match status" value="1"/>
</dbReference>
<dbReference type="Proteomes" id="UP000318571">
    <property type="component" value="Chromosome 1"/>
</dbReference>
<accession>A0A553NUY6</accession>
<evidence type="ECO:0000256" key="4">
    <source>
        <dbReference type="ARBA" id="ARBA00023224"/>
    </source>
</evidence>
<dbReference type="Gene3D" id="1.20.1070.10">
    <property type="entry name" value="Rhodopsin 7-helix transmembrane proteins"/>
    <property type="match status" value="1"/>
</dbReference>
<dbReference type="EMBL" id="VCGU01000010">
    <property type="protein sequence ID" value="TRY69243.1"/>
    <property type="molecule type" value="Genomic_DNA"/>
</dbReference>
<protein>
    <recommendedName>
        <fullName evidence="9">G-protein coupled receptors family 1 profile domain-containing protein</fullName>
    </recommendedName>
</protein>
<name>A0A553NUY6_TIGCA</name>
<gene>
    <name evidence="7" type="ORF">TCAL_14267</name>
</gene>
<dbReference type="GO" id="GO:0005886">
    <property type="term" value="C:plasma membrane"/>
    <property type="evidence" value="ECO:0007669"/>
    <property type="project" value="TreeGrafter"/>
</dbReference>
<evidence type="ECO:0000256" key="2">
    <source>
        <dbReference type="ARBA" id="ARBA00023040"/>
    </source>
</evidence>
<keyword evidence="6" id="KW-0472">Membrane</keyword>
<evidence type="ECO:0000256" key="5">
    <source>
        <dbReference type="SAM" id="MobiDB-lite"/>
    </source>
</evidence>
<evidence type="ECO:0000313" key="7">
    <source>
        <dbReference type="EMBL" id="TRY69243.1"/>
    </source>
</evidence>
<keyword evidence="8" id="KW-1185">Reference proteome</keyword>
<dbReference type="AlphaFoldDB" id="A0A553NUY6"/>
<keyword evidence="6" id="KW-1133">Transmembrane helix</keyword>
<evidence type="ECO:0008006" key="9">
    <source>
        <dbReference type="Google" id="ProtNLM"/>
    </source>
</evidence>
<dbReference type="GO" id="GO:0004930">
    <property type="term" value="F:G protein-coupled receptor activity"/>
    <property type="evidence" value="ECO:0007669"/>
    <property type="project" value="UniProtKB-KW"/>
</dbReference>
<feature type="region of interest" description="Disordered" evidence="5">
    <location>
        <begin position="87"/>
        <end position="122"/>
    </location>
</feature>
<evidence type="ECO:0000256" key="1">
    <source>
        <dbReference type="ARBA" id="ARBA00004141"/>
    </source>
</evidence>
<keyword evidence="2" id="KW-0297">G-protein coupled receptor</keyword>
<reference evidence="7 8" key="1">
    <citation type="journal article" date="2018" name="Nat. Ecol. Evol.">
        <title>Genomic signatures of mitonuclear coevolution across populations of Tigriopus californicus.</title>
        <authorList>
            <person name="Barreto F.S."/>
            <person name="Watson E.T."/>
            <person name="Lima T.G."/>
            <person name="Willett C.S."/>
            <person name="Edmands S."/>
            <person name="Li W."/>
            <person name="Burton R.S."/>
        </authorList>
    </citation>
    <scope>NUCLEOTIDE SEQUENCE [LARGE SCALE GENOMIC DNA]</scope>
    <source>
        <strain evidence="7 8">San Diego</strain>
    </source>
</reference>
<keyword evidence="4" id="KW-0807">Transducer</keyword>
<dbReference type="PANTHER" id="PTHR45695:SF9">
    <property type="entry name" value="LEUCOKININ RECEPTOR"/>
    <property type="match status" value="1"/>
</dbReference>
<comment type="subcellular location">
    <subcellularLocation>
        <location evidence="1">Membrane</location>
        <topology evidence="1">Multi-pass membrane protein</topology>
    </subcellularLocation>
</comment>
<comment type="caution">
    <text evidence="7">The sequence shown here is derived from an EMBL/GenBank/DDBJ whole genome shotgun (WGS) entry which is preliminary data.</text>
</comment>
<evidence type="ECO:0000313" key="8">
    <source>
        <dbReference type="Proteomes" id="UP000318571"/>
    </source>
</evidence>
<dbReference type="PANTHER" id="PTHR45695">
    <property type="entry name" value="LEUCOKININ RECEPTOR-RELATED"/>
    <property type="match status" value="1"/>
</dbReference>
<sequence length="122" mass="14005">MLTIPEVNSYRYINIIFFVCHWLAMSNSCYNPFIYGVYSEKFRREFSLRLPCLRPILGSPEKTGETRGAPTSQAQEFEVNGVRHLAHSHNSGDYPLLGVDVRRPGKSPRGSRPDVRMCHNFD</sequence>
<dbReference type="STRING" id="6832.A0A553NUY6"/>
<feature type="transmembrane region" description="Helical" evidence="6">
    <location>
        <begin position="12"/>
        <end position="38"/>
    </location>
</feature>
<organism evidence="7 8">
    <name type="scientific">Tigriopus californicus</name>
    <name type="common">Marine copepod</name>
    <dbReference type="NCBI Taxonomy" id="6832"/>
    <lineage>
        <taxon>Eukaryota</taxon>
        <taxon>Metazoa</taxon>
        <taxon>Ecdysozoa</taxon>
        <taxon>Arthropoda</taxon>
        <taxon>Crustacea</taxon>
        <taxon>Multicrustacea</taxon>
        <taxon>Hexanauplia</taxon>
        <taxon>Copepoda</taxon>
        <taxon>Harpacticoida</taxon>
        <taxon>Harpacticidae</taxon>
        <taxon>Tigriopus</taxon>
    </lineage>
</organism>
<keyword evidence="3" id="KW-0675">Receptor</keyword>
<keyword evidence="6" id="KW-0812">Transmembrane</keyword>